<evidence type="ECO:0000256" key="1">
    <source>
        <dbReference type="SAM" id="Phobius"/>
    </source>
</evidence>
<keyword evidence="1" id="KW-0812">Transmembrane</keyword>
<keyword evidence="3" id="KW-1185">Reference proteome</keyword>
<protein>
    <submittedName>
        <fullName evidence="2">Uncharacterized protein</fullName>
    </submittedName>
</protein>
<keyword evidence="1" id="KW-0472">Membrane</keyword>
<dbReference type="EMBL" id="MF448568">
    <property type="protein sequence ID" value="ASZ71772.1"/>
    <property type="molecule type" value="Genomic_DNA"/>
</dbReference>
<name>A0A343JQJ9_9CAUD</name>
<proteinExistence type="predicted"/>
<gene>
    <name evidence="2" type="ORF">79201_34</name>
</gene>
<dbReference type="Proteomes" id="UP000257075">
    <property type="component" value="Segment"/>
</dbReference>
<accession>A0A343JQJ9</accession>
<keyword evidence="1" id="KW-1133">Transmembrane helix</keyword>
<feature type="transmembrane region" description="Helical" evidence="1">
    <location>
        <begin position="15"/>
        <end position="35"/>
    </location>
</feature>
<evidence type="ECO:0000313" key="3">
    <source>
        <dbReference type="Proteomes" id="UP000257075"/>
    </source>
</evidence>
<sequence length="41" mass="4597">MVTWIDLQRTDMNKVIIIALAGIGLYAFFALVDLIRTKGSK</sequence>
<evidence type="ECO:0000313" key="2">
    <source>
        <dbReference type="EMBL" id="ASZ71772.1"/>
    </source>
</evidence>
<reference evidence="2 3" key="1">
    <citation type="submission" date="2017-07" db="EMBL/GenBank/DDBJ databases">
        <title>Comparative genome analysis of lactococcal phages belonging to the virulent 936 group.</title>
        <authorList>
            <person name="Oliveira J."/>
        </authorList>
    </citation>
    <scope>NUCLEOTIDE SEQUENCE [LARGE SCALE GENOMIC DNA]</scope>
</reference>
<organism evidence="2 3">
    <name type="scientific">Lactococcus phage 79201</name>
    <dbReference type="NCBI Taxonomy" id="2029672"/>
    <lineage>
        <taxon>Viruses</taxon>
        <taxon>Duplodnaviria</taxon>
        <taxon>Heunggongvirae</taxon>
        <taxon>Uroviricota</taxon>
        <taxon>Caudoviricetes</taxon>
        <taxon>Skunavirus</taxon>
        <taxon>Skunavirus sv79201</taxon>
    </lineage>
</organism>